<dbReference type="InterPro" id="IPR018097">
    <property type="entry name" value="EGF_Ca-bd_CS"/>
</dbReference>
<comment type="caution">
    <text evidence="6">Lacks conserved residue(s) required for the propagation of feature annotation.</text>
</comment>
<evidence type="ECO:0000256" key="1">
    <source>
        <dbReference type="ARBA" id="ARBA00022536"/>
    </source>
</evidence>
<dbReference type="GO" id="GO:0005509">
    <property type="term" value="F:calcium ion binding"/>
    <property type="evidence" value="ECO:0007669"/>
    <property type="project" value="InterPro"/>
</dbReference>
<dbReference type="Proteomes" id="UP000078540">
    <property type="component" value="Unassembled WGS sequence"/>
</dbReference>
<keyword evidence="11" id="KW-1185">Reference proteome</keyword>
<evidence type="ECO:0000313" key="10">
    <source>
        <dbReference type="EMBL" id="KYM81705.1"/>
    </source>
</evidence>
<evidence type="ECO:0000256" key="5">
    <source>
        <dbReference type="ARBA" id="ARBA00023157"/>
    </source>
</evidence>
<dbReference type="PROSITE" id="PS00022">
    <property type="entry name" value="EGF_1"/>
    <property type="match status" value="1"/>
</dbReference>
<dbReference type="Gene3D" id="2.10.25.10">
    <property type="entry name" value="Laminin"/>
    <property type="match status" value="2"/>
</dbReference>
<sequence>MVYMKRHFEEALIEPEGHVIRVPHVVYWSKNFVRNSVILRKEQLREERGSPRVRLNCRGRIRRWLPKDLVGYQENRQSLQHENGKEKGRKENPGRLGHKRMWRVNAATGKRGKHKEERDREKEIHGGVDAAEAHLTPDIRRACRELNASTVAVEDVTARTVVRTFRSHHKFLKSRTMTLKILLESLLIAAVTSSVLSSSEDHRVLLRNHRIVLPVWYHDRLSHPRHDYLDDDKRIVRETTTTTTMKNPWTLRPQVSTTRSSQQINSASRHIEQRMLEQKFNGAVAIAENGGTRAIAYAGYHGNRHQPREMGTQGFQPISTTVPMYTRHHSGINRQRSLWTSVRQKANGVRERKLHPPKKMFFLLTNYQPTCPAPCLNGGTCTSPGKCTCSKGFIGNQCQTDVDECVIEKPCGQLCTNLPGRYRCHCRVGFQLQEDGQSCRRNGTDENAFEARDLEIDDMSATKDPTTFHDTENEVSDDDQDYEVILKRLIKLEKQIARNRKRDTEASEMNTKVTLAIESVNEMKRTVENVQLMQQEIYDMRSKMRQYEAEMRKIHHLMNRVAELENRLRIRCRYQ</sequence>
<dbReference type="AlphaFoldDB" id="A0A195BBY5"/>
<dbReference type="SUPFAM" id="SSF57184">
    <property type="entry name" value="Growth factor receptor domain"/>
    <property type="match status" value="1"/>
</dbReference>
<dbReference type="PROSITE" id="PS50026">
    <property type="entry name" value="EGF_3"/>
    <property type="match status" value="1"/>
</dbReference>
<dbReference type="PROSITE" id="PS01187">
    <property type="entry name" value="EGF_CA"/>
    <property type="match status" value="1"/>
</dbReference>
<feature type="coiled-coil region" evidence="7">
    <location>
        <begin position="530"/>
        <end position="567"/>
    </location>
</feature>
<evidence type="ECO:0000256" key="2">
    <source>
        <dbReference type="ARBA" id="ARBA00022729"/>
    </source>
</evidence>
<dbReference type="InterPro" id="IPR050969">
    <property type="entry name" value="Dev_Signal_Modulators"/>
</dbReference>
<dbReference type="SMART" id="SM00179">
    <property type="entry name" value="EGF_CA"/>
    <property type="match status" value="1"/>
</dbReference>
<feature type="compositionally biased region" description="Basic and acidic residues" evidence="8">
    <location>
        <begin position="82"/>
        <end position="93"/>
    </location>
</feature>
<dbReference type="PROSITE" id="PS01186">
    <property type="entry name" value="EGF_2"/>
    <property type="match status" value="2"/>
</dbReference>
<evidence type="ECO:0000313" key="11">
    <source>
        <dbReference type="Proteomes" id="UP000078540"/>
    </source>
</evidence>
<keyword evidence="2" id="KW-0732">Signal</keyword>
<dbReference type="GO" id="GO:0005102">
    <property type="term" value="F:signaling receptor binding"/>
    <property type="evidence" value="ECO:0007669"/>
    <property type="project" value="TreeGrafter"/>
</dbReference>
<keyword evidence="5 6" id="KW-1015">Disulfide bond</keyword>
<reference evidence="10 11" key="1">
    <citation type="submission" date="2015-09" db="EMBL/GenBank/DDBJ databases">
        <title>Atta colombica WGS genome.</title>
        <authorList>
            <person name="Nygaard S."/>
            <person name="Hu H."/>
            <person name="Boomsma J."/>
            <person name="Zhang G."/>
        </authorList>
    </citation>
    <scope>NUCLEOTIDE SEQUENCE [LARGE SCALE GENOMIC DNA]</scope>
    <source>
        <strain evidence="10">Treedump-2</strain>
        <tissue evidence="10">Whole body</tissue>
    </source>
</reference>
<dbReference type="GO" id="GO:0009986">
    <property type="term" value="C:cell surface"/>
    <property type="evidence" value="ECO:0007669"/>
    <property type="project" value="TreeGrafter"/>
</dbReference>
<evidence type="ECO:0000256" key="6">
    <source>
        <dbReference type="PROSITE-ProRule" id="PRU00076"/>
    </source>
</evidence>
<dbReference type="SMART" id="SM00181">
    <property type="entry name" value="EGF"/>
    <property type="match status" value="2"/>
</dbReference>
<dbReference type="PANTHER" id="PTHR14949">
    <property type="entry name" value="EGF-LIKE-DOMAIN, MULTIPLE 7, 8"/>
    <property type="match status" value="1"/>
</dbReference>
<dbReference type="PROSITE" id="PS00010">
    <property type="entry name" value="ASX_HYDROXYL"/>
    <property type="match status" value="1"/>
</dbReference>
<feature type="disulfide bond" evidence="6">
    <location>
        <begin position="389"/>
        <end position="398"/>
    </location>
</feature>
<evidence type="ECO:0000256" key="3">
    <source>
        <dbReference type="ARBA" id="ARBA00022737"/>
    </source>
</evidence>
<proteinExistence type="predicted"/>
<gene>
    <name evidence="10" type="ORF">ALC53_07868</name>
</gene>
<dbReference type="InterPro" id="IPR000152">
    <property type="entry name" value="EGF-type_Asp/Asn_hydroxyl_site"/>
</dbReference>
<dbReference type="InterPro" id="IPR001881">
    <property type="entry name" value="EGF-like_Ca-bd_dom"/>
</dbReference>
<keyword evidence="3" id="KW-0677">Repeat</keyword>
<evidence type="ECO:0000259" key="9">
    <source>
        <dbReference type="PROSITE" id="PS50026"/>
    </source>
</evidence>
<feature type="domain" description="EGF-like" evidence="9">
    <location>
        <begin position="367"/>
        <end position="399"/>
    </location>
</feature>
<feature type="disulfide bond" evidence="6">
    <location>
        <begin position="371"/>
        <end position="381"/>
    </location>
</feature>
<feature type="region of interest" description="Disordered" evidence="8">
    <location>
        <begin position="76"/>
        <end position="95"/>
    </location>
</feature>
<protein>
    <submittedName>
        <fullName evidence="10">Neurogenic locus notch like protein 3</fullName>
    </submittedName>
</protein>
<keyword evidence="4 7" id="KW-0175">Coiled coil</keyword>
<evidence type="ECO:0000256" key="7">
    <source>
        <dbReference type="SAM" id="Coils"/>
    </source>
</evidence>
<evidence type="ECO:0000256" key="8">
    <source>
        <dbReference type="SAM" id="MobiDB-lite"/>
    </source>
</evidence>
<organism evidence="10 11">
    <name type="scientific">Atta colombica</name>
    <dbReference type="NCBI Taxonomy" id="520822"/>
    <lineage>
        <taxon>Eukaryota</taxon>
        <taxon>Metazoa</taxon>
        <taxon>Ecdysozoa</taxon>
        <taxon>Arthropoda</taxon>
        <taxon>Hexapoda</taxon>
        <taxon>Insecta</taxon>
        <taxon>Pterygota</taxon>
        <taxon>Neoptera</taxon>
        <taxon>Endopterygota</taxon>
        <taxon>Hymenoptera</taxon>
        <taxon>Apocrita</taxon>
        <taxon>Aculeata</taxon>
        <taxon>Formicoidea</taxon>
        <taxon>Formicidae</taxon>
        <taxon>Myrmicinae</taxon>
        <taxon>Atta</taxon>
    </lineage>
</organism>
<dbReference type="CDD" id="cd00054">
    <property type="entry name" value="EGF_CA"/>
    <property type="match status" value="2"/>
</dbReference>
<name>A0A195BBY5_9HYME</name>
<evidence type="ECO:0000256" key="4">
    <source>
        <dbReference type="ARBA" id="ARBA00023054"/>
    </source>
</evidence>
<keyword evidence="1 6" id="KW-0245">EGF-like domain</keyword>
<dbReference type="Pfam" id="PF14670">
    <property type="entry name" value="FXa_inhibition"/>
    <property type="match status" value="1"/>
</dbReference>
<dbReference type="STRING" id="520822.A0A195BBY5"/>
<dbReference type="InterPro" id="IPR000742">
    <property type="entry name" value="EGF"/>
</dbReference>
<dbReference type="PANTHER" id="PTHR14949:SF56">
    <property type="entry name" value="EGF-LIKE-DOMAIN, MULTIPLE 7"/>
    <property type="match status" value="1"/>
</dbReference>
<accession>A0A195BBY5</accession>
<dbReference type="GO" id="GO:0005576">
    <property type="term" value="C:extracellular region"/>
    <property type="evidence" value="ECO:0007669"/>
    <property type="project" value="TreeGrafter"/>
</dbReference>
<dbReference type="InterPro" id="IPR009030">
    <property type="entry name" value="Growth_fac_rcpt_cys_sf"/>
</dbReference>
<dbReference type="EMBL" id="KQ976530">
    <property type="protein sequence ID" value="KYM81705.1"/>
    <property type="molecule type" value="Genomic_DNA"/>
</dbReference>